<keyword evidence="2" id="KW-0472">Membrane</keyword>
<evidence type="ECO:0000256" key="2">
    <source>
        <dbReference type="SAM" id="Phobius"/>
    </source>
</evidence>
<keyword evidence="2" id="KW-1133">Transmembrane helix</keyword>
<reference evidence="3 4" key="1">
    <citation type="submission" date="2024-10" db="EMBL/GenBank/DDBJ databases">
        <title>The Natural Products Discovery Center: Release of the First 8490 Sequenced Strains for Exploring Actinobacteria Biosynthetic Diversity.</title>
        <authorList>
            <person name="Kalkreuter E."/>
            <person name="Kautsar S.A."/>
            <person name="Yang D."/>
            <person name="Bader C.D."/>
            <person name="Teijaro C.N."/>
            <person name="Fluegel L."/>
            <person name="Davis C.M."/>
            <person name="Simpson J.R."/>
            <person name="Lauterbach L."/>
            <person name="Steele A.D."/>
            <person name="Gui C."/>
            <person name="Meng S."/>
            <person name="Li G."/>
            <person name="Viehrig K."/>
            <person name="Ye F."/>
            <person name="Su P."/>
            <person name="Kiefer A.F."/>
            <person name="Nichols A."/>
            <person name="Cepeda A.J."/>
            <person name="Yan W."/>
            <person name="Fan B."/>
            <person name="Jiang Y."/>
            <person name="Adhikari A."/>
            <person name="Zheng C.-J."/>
            <person name="Schuster L."/>
            <person name="Cowan T.M."/>
            <person name="Smanski M.J."/>
            <person name="Chevrette M.G."/>
            <person name="De Carvalho L.P.S."/>
            <person name="Shen B."/>
        </authorList>
    </citation>
    <scope>NUCLEOTIDE SEQUENCE [LARGE SCALE GENOMIC DNA]</scope>
    <source>
        <strain evidence="3 4">NPDC013366</strain>
    </source>
</reference>
<evidence type="ECO:0000256" key="1">
    <source>
        <dbReference type="SAM" id="MobiDB-lite"/>
    </source>
</evidence>
<feature type="transmembrane region" description="Helical" evidence="2">
    <location>
        <begin position="50"/>
        <end position="69"/>
    </location>
</feature>
<proteinExistence type="predicted"/>
<name>A0ABW6YSL9_9ACTN</name>
<gene>
    <name evidence="3" type="ORF">ACF1HC_09435</name>
</gene>
<evidence type="ECO:0000313" key="4">
    <source>
        <dbReference type="Proteomes" id="UP001603418"/>
    </source>
</evidence>
<protein>
    <submittedName>
        <fullName evidence="3">Uncharacterized protein</fullName>
    </submittedName>
</protein>
<evidence type="ECO:0000313" key="3">
    <source>
        <dbReference type="EMBL" id="MFF9881817.1"/>
    </source>
</evidence>
<dbReference type="EMBL" id="JBICBM010000004">
    <property type="protein sequence ID" value="MFF9881817.1"/>
    <property type="molecule type" value="Genomic_DNA"/>
</dbReference>
<accession>A0ABW6YSL9</accession>
<comment type="caution">
    <text evidence="3">The sequence shown here is derived from an EMBL/GenBank/DDBJ whole genome shotgun (WGS) entry which is preliminary data.</text>
</comment>
<dbReference type="Proteomes" id="UP001603418">
    <property type="component" value="Unassembled WGS sequence"/>
</dbReference>
<dbReference type="RefSeq" id="WP_030776178.1">
    <property type="nucleotide sequence ID" value="NZ_JBFACJ010000009.1"/>
</dbReference>
<feature type="region of interest" description="Disordered" evidence="1">
    <location>
        <begin position="1"/>
        <end position="40"/>
    </location>
</feature>
<sequence>MREATAASGRDAADPAPGATARTGRNRQVDGARCEERPGPGVLEVLLPPVSYLPLTAVLVPYAVGLTVLRRRRDT</sequence>
<keyword evidence="4" id="KW-1185">Reference proteome</keyword>
<keyword evidence="2" id="KW-0812">Transmembrane</keyword>
<organism evidence="3 4">
    <name type="scientific">Streptomyces eurythermus</name>
    <dbReference type="NCBI Taxonomy" id="42237"/>
    <lineage>
        <taxon>Bacteria</taxon>
        <taxon>Bacillati</taxon>
        <taxon>Actinomycetota</taxon>
        <taxon>Actinomycetes</taxon>
        <taxon>Kitasatosporales</taxon>
        <taxon>Streptomycetaceae</taxon>
        <taxon>Streptomyces</taxon>
    </lineage>
</organism>
<feature type="compositionally biased region" description="Basic and acidic residues" evidence="1">
    <location>
        <begin position="27"/>
        <end position="38"/>
    </location>
</feature>